<reference evidence="1 2" key="1">
    <citation type="submission" date="2018-09" db="EMBL/GenBank/DDBJ databases">
        <title>Murine metabolic-syndrome-specific gut microbial biobank.</title>
        <authorList>
            <person name="Liu C."/>
        </authorList>
    </citation>
    <scope>NUCLEOTIDE SEQUENCE [LARGE SCALE GENOMIC DNA]</scope>
    <source>
        <strain evidence="1 2">C-30</strain>
    </source>
</reference>
<dbReference type="Proteomes" id="UP000289316">
    <property type="component" value="Unassembled WGS sequence"/>
</dbReference>
<dbReference type="RefSeq" id="WP_089135128.1">
    <property type="nucleotide sequence ID" value="NZ_BDFM01000050.1"/>
</dbReference>
<dbReference type="AlphaFoldDB" id="A0A4Q2AY21"/>
<protein>
    <submittedName>
        <fullName evidence="1">Uncharacterized protein</fullName>
    </submittedName>
</protein>
<comment type="caution">
    <text evidence="1">The sequence shown here is derived from an EMBL/GenBank/DDBJ whole genome shotgun (WGS) entry which is preliminary data.</text>
</comment>
<gene>
    <name evidence="1" type="ORF">D6C19_01355</name>
</gene>
<proteinExistence type="predicted"/>
<name>A0A4Q2AY21_9LACO</name>
<dbReference type="EMBL" id="QZFR01000005">
    <property type="protein sequence ID" value="RXV75319.1"/>
    <property type="molecule type" value="Genomic_DNA"/>
</dbReference>
<organism evidence="1 2">
    <name type="scientific">Ligilactobacillus murinus</name>
    <dbReference type="NCBI Taxonomy" id="1622"/>
    <lineage>
        <taxon>Bacteria</taxon>
        <taxon>Bacillati</taxon>
        <taxon>Bacillota</taxon>
        <taxon>Bacilli</taxon>
        <taxon>Lactobacillales</taxon>
        <taxon>Lactobacillaceae</taxon>
        <taxon>Ligilactobacillus</taxon>
    </lineage>
</organism>
<accession>A0A4Q2AY21</accession>
<evidence type="ECO:0000313" key="1">
    <source>
        <dbReference type="EMBL" id="RXV75319.1"/>
    </source>
</evidence>
<sequence>MPFRQEILDIVLSELANSSTNAVGTDRNKKVGKLWTTYSKSDIEDTLATLDNRQYEVRYYRSFEMDTKYGFGVRRR</sequence>
<evidence type="ECO:0000313" key="2">
    <source>
        <dbReference type="Proteomes" id="UP000289316"/>
    </source>
</evidence>